<feature type="region of interest" description="Disordered" evidence="2">
    <location>
        <begin position="104"/>
        <end position="124"/>
    </location>
</feature>
<organism evidence="5 6">
    <name type="scientific">Cinchona calisaya</name>
    <dbReference type="NCBI Taxonomy" id="153742"/>
    <lineage>
        <taxon>Eukaryota</taxon>
        <taxon>Viridiplantae</taxon>
        <taxon>Streptophyta</taxon>
        <taxon>Embryophyta</taxon>
        <taxon>Tracheophyta</taxon>
        <taxon>Spermatophyta</taxon>
        <taxon>Magnoliopsida</taxon>
        <taxon>eudicotyledons</taxon>
        <taxon>Gunneridae</taxon>
        <taxon>Pentapetalae</taxon>
        <taxon>asterids</taxon>
        <taxon>lamiids</taxon>
        <taxon>Gentianales</taxon>
        <taxon>Rubiaceae</taxon>
        <taxon>Cinchonoideae</taxon>
        <taxon>Cinchoneae</taxon>
        <taxon>Cinchona</taxon>
    </lineage>
</organism>
<name>A0ABD3AK08_9GENT</name>
<dbReference type="InterPro" id="IPR008598">
    <property type="entry name" value="Di19_Zn-bd"/>
</dbReference>
<accession>A0ABD3AK08</accession>
<dbReference type="Pfam" id="PF05605">
    <property type="entry name" value="zf-Di19"/>
    <property type="match status" value="1"/>
</dbReference>
<dbReference type="Pfam" id="PF14571">
    <property type="entry name" value="Di19_C"/>
    <property type="match status" value="1"/>
</dbReference>
<evidence type="ECO:0000313" key="6">
    <source>
        <dbReference type="Proteomes" id="UP001630127"/>
    </source>
</evidence>
<dbReference type="PANTHER" id="PTHR31875">
    <property type="entry name" value="PROTEIN DEHYDRATION-INDUCED 19"/>
    <property type="match status" value="1"/>
</dbReference>
<keyword evidence="6" id="KW-1185">Reference proteome</keyword>
<feature type="compositionally biased region" description="Polar residues" evidence="2">
    <location>
        <begin position="114"/>
        <end position="123"/>
    </location>
</feature>
<dbReference type="Proteomes" id="UP001630127">
    <property type="component" value="Unassembled WGS sequence"/>
</dbReference>
<protein>
    <submittedName>
        <fullName evidence="5">Uncharacterized protein</fullName>
    </submittedName>
</protein>
<evidence type="ECO:0000256" key="1">
    <source>
        <dbReference type="ARBA" id="ARBA00007109"/>
    </source>
</evidence>
<evidence type="ECO:0000256" key="2">
    <source>
        <dbReference type="SAM" id="MobiDB-lite"/>
    </source>
</evidence>
<reference evidence="5 6" key="1">
    <citation type="submission" date="2024-11" db="EMBL/GenBank/DDBJ databases">
        <title>A near-complete genome assembly of Cinchona calisaya.</title>
        <authorList>
            <person name="Lian D.C."/>
            <person name="Zhao X.W."/>
            <person name="Wei L."/>
        </authorList>
    </citation>
    <scope>NUCLEOTIDE SEQUENCE [LARGE SCALE GENOMIC DNA]</scope>
    <source>
        <tissue evidence="5">Nenye</tissue>
    </source>
</reference>
<feature type="compositionally biased region" description="Acidic residues" evidence="2">
    <location>
        <begin position="28"/>
        <end position="48"/>
    </location>
</feature>
<comment type="caution">
    <text evidence="5">The sequence shown here is derived from an EMBL/GenBank/DDBJ whole genome shotgun (WGS) entry which is preliminary data.</text>
</comment>
<dbReference type="InterPro" id="IPR027935">
    <property type="entry name" value="Di19_C"/>
</dbReference>
<feature type="region of interest" description="Disordered" evidence="2">
    <location>
        <begin position="15"/>
        <end position="48"/>
    </location>
</feature>
<dbReference type="InterPro" id="IPR033347">
    <property type="entry name" value="Di19"/>
</dbReference>
<evidence type="ECO:0000259" key="4">
    <source>
        <dbReference type="Pfam" id="PF14571"/>
    </source>
</evidence>
<feature type="domain" description="Di19 zinc-binding" evidence="3">
    <location>
        <begin position="58"/>
        <end position="86"/>
    </location>
</feature>
<gene>
    <name evidence="5" type="ORF">ACH5RR_010830</name>
</gene>
<dbReference type="EMBL" id="JBJUIK010000004">
    <property type="protein sequence ID" value="KAL3531508.1"/>
    <property type="molecule type" value="Genomic_DNA"/>
</dbReference>
<feature type="region of interest" description="Disordered" evidence="2">
    <location>
        <begin position="141"/>
        <end position="180"/>
    </location>
</feature>
<comment type="similarity">
    <text evidence="1">Belongs to the Di19 family.</text>
</comment>
<dbReference type="AlphaFoldDB" id="A0ABD3AK08"/>
<proteinExistence type="inferred from homology"/>
<sequence>MDDLDWEIGISTKADASFLPPSDNSNIDVEESDEEEYDDDDYEEEDDDDCNYDKKCGLACPFCSEDFDVLGLCCHIDIDHHKEAKAAKFRNGGSRPALSSLKKEFRDEHLHSPSKGSRVNSSPAVEPDSLLLPFLYNPQPSPKREIVSPPIEASPLGSNSQDSNLERDIKISGPPDNGEEKVQRCEFVRGLLCSTIFGDEF</sequence>
<dbReference type="PANTHER" id="PTHR31875:SF37">
    <property type="entry name" value="PROTEIN DEHYDRATION-INDUCED 19 HOMOLOG 4-LIKE ISOFORM X1"/>
    <property type="match status" value="1"/>
</dbReference>
<evidence type="ECO:0000259" key="3">
    <source>
        <dbReference type="Pfam" id="PF05605"/>
    </source>
</evidence>
<feature type="domain" description="Di19 C-terminal" evidence="4">
    <location>
        <begin position="98"/>
        <end position="196"/>
    </location>
</feature>
<evidence type="ECO:0000313" key="5">
    <source>
        <dbReference type="EMBL" id="KAL3531508.1"/>
    </source>
</evidence>